<dbReference type="PANTHER" id="PTHR34293:SF1">
    <property type="entry name" value="HTH-TYPE TRANSCRIPTIONAL REGULATOR TRMBL2"/>
    <property type="match status" value="1"/>
</dbReference>
<organism evidence="2 3">
    <name type="scientific">Streptomyces fildesensis</name>
    <dbReference type="NCBI Taxonomy" id="375757"/>
    <lineage>
        <taxon>Bacteria</taxon>
        <taxon>Bacillati</taxon>
        <taxon>Actinomycetota</taxon>
        <taxon>Actinomycetes</taxon>
        <taxon>Kitasatosporales</taxon>
        <taxon>Streptomycetaceae</taxon>
        <taxon>Streptomyces</taxon>
    </lineage>
</organism>
<reference evidence="2 3" key="1">
    <citation type="submission" date="2024-10" db="EMBL/GenBank/DDBJ databases">
        <title>The Natural Products Discovery Center: Release of the First 8490 Sequenced Strains for Exploring Actinobacteria Biosynthetic Diversity.</title>
        <authorList>
            <person name="Kalkreuter E."/>
            <person name="Kautsar S.A."/>
            <person name="Yang D."/>
            <person name="Bader C.D."/>
            <person name="Teijaro C.N."/>
            <person name="Fluegel L."/>
            <person name="Davis C.M."/>
            <person name="Simpson J.R."/>
            <person name="Lauterbach L."/>
            <person name="Steele A.D."/>
            <person name="Gui C."/>
            <person name="Meng S."/>
            <person name="Li G."/>
            <person name="Viehrig K."/>
            <person name="Ye F."/>
            <person name="Su P."/>
            <person name="Kiefer A.F."/>
            <person name="Nichols A."/>
            <person name="Cepeda A.J."/>
            <person name="Yan W."/>
            <person name="Fan B."/>
            <person name="Jiang Y."/>
            <person name="Adhikari A."/>
            <person name="Zheng C.-J."/>
            <person name="Schuster L."/>
            <person name="Cowan T.M."/>
            <person name="Smanski M.J."/>
            <person name="Chevrette M.G."/>
            <person name="De Carvalho L.P.S."/>
            <person name="Shen B."/>
        </authorList>
    </citation>
    <scope>NUCLEOTIDE SEQUENCE [LARGE SCALE GENOMIC DNA]</scope>
    <source>
        <strain evidence="2 3">NPDC053399</strain>
    </source>
</reference>
<dbReference type="RefSeq" id="WP_399656038.1">
    <property type="nucleotide sequence ID" value="NZ_JBITYG010000012.1"/>
</dbReference>
<evidence type="ECO:0000259" key="1">
    <source>
        <dbReference type="Pfam" id="PF01978"/>
    </source>
</evidence>
<dbReference type="InterPro" id="IPR002831">
    <property type="entry name" value="Tscrpt_reg_TrmB_N"/>
</dbReference>
<dbReference type="InterPro" id="IPR036390">
    <property type="entry name" value="WH_DNA-bd_sf"/>
</dbReference>
<dbReference type="PANTHER" id="PTHR34293">
    <property type="entry name" value="HTH-TYPE TRANSCRIPTIONAL REGULATOR TRMBL2"/>
    <property type="match status" value="1"/>
</dbReference>
<accession>A0ABW8CFV7</accession>
<evidence type="ECO:0000313" key="2">
    <source>
        <dbReference type="EMBL" id="MFI9105336.1"/>
    </source>
</evidence>
<comment type="caution">
    <text evidence="2">The sequence shown here is derived from an EMBL/GenBank/DDBJ whole genome shotgun (WGS) entry which is preliminary data.</text>
</comment>
<dbReference type="EMBL" id="JBITYG010000012">
    <property type="protein sequence ID" value="MFI9105336.1"/>
    <property type="molecule type" value="Genomic_DNA"/>
</dbReference>
<dbReference type="Gene3D" id="1.10.10.10">
    <property type="entry name" value="Winged helix-like DNA-binding domain superfamily/Winged helix DNA-binding domain"/>
    <property type="match status" value="1"/>
</dbReference>
<dbReference type="InterPro" id="IPR036388">
    <property type="entry name" value="WH-like_DNA-bd_sf"/>
</dbReference>
<protein>
    <submittedName>
        <fullName evidence="2">TrmB family transcriptional regulator</fullName>
    </submittedName>
</protein>
<name>A0ABW8CFV7_9ACTN</name>
<feature type="domain" description="Transcription regulator TrmB N-terminal" evidence="1">
    <location>
        <begin position="13"/>
        <end position="78"/>
    </location>
</feature>
<dbReference type="InterPro" id="IPR051797">
    <property type="entry name" value="TrmB-like"/>
</dbReference>
<dbReference type="SUPFAM" id="SSF46785">
    <property type="entry name" value="Winged helix' DNA-binding domain"/>
    <property type="match status" value="1"/>
</dbReference>
<keyword evidence="3" id="KW-1185">Reference proteome</keyword>
<evidence type="ECO:0000313" key="3">
    <source>
        <dbReference type="Proteomes" id="UP001614394"/>
    </source>
</evidence>
<proteinExistence type="predicted"/>
<dbReference type="Proteomes" id="UP001614394">
    <property type="component" value="Unassembled WGS sequence"/>
</dbReference>
<gene>
    <name evidence="2" type="ORF">ACIGXA_32980</name>
</gene>
<sequence length="272" mass="29768">MEFEEGPVNDLVALGLARYEARVYLALVRRESYTAAEVAREADVPRQRVYDVLDALVRRRLAVARPGRVATFSAIAPELAIARLMALQRESLERLDRVSAGLASALLPIWTDGRTHTDPLDYIEVLRDPKVIAERFADIQEQAGHELLSFCKPPFVAPAANTEGIKVVRRLRKAGGTVRAIYTHDALGDAEVLENVRRFGEAGEEARFATELPMKLIIADASLVLCDMPDPVAGTGSTTALFIEHPALAGCLRLAFLTVWGSAETRPTDPPS</sequence>
<dbReference type="Pfam" id="PF01978">
    <property type="entry name" value="TrmB"/>
    <property type="match status" value="1"/>
</dbReference>